<reference evidence="6 7" key="1">
    <citation type="submission" date="2011-05" db="EMBL/GenBank/DDBJ databases">
        <title>Complete sequence of Methanotorris igneus Kol 5.</title>
        <authorList>
            <consortium name="US DOE Joint Genome Institute"/>
            <person name="Lucas S."/>
            <person name="Han J."/>
            <person name="Lapidus A."/>
            <person name="Cheng J.-F."/>
            <person name="Goodwin L."/>
            <person name="Pitluck S."/>
            <person name="Peters L."/>
            <person name="Mikhailova N."/>
            <person name="Chertkov O."/>
            <person name="Han C."/>
            <person name="Tapia R."/>
            <person name="Land M."/>
            <person name="Hauser L."/>
            <person name="Kyrpides N."/>
            <person name="Ivanova N."/>
            <person name="Pagani I."/>
            <person name="Sieprawska-Lupa M."/>
            <person name="Whitman W."/>
            <person name="Woyke T."/>
        </authorList>
    </citation>
    <scope>NUCLEOTIDE SEQUENCE [LARGE SCALE GENOMIC DNA]</scope>
    <source>
        <strain evidence="7">DSM 5666 / JCM 11834 / Kol 5</strain>
    </source>
</reference>
<accession>F6BAY1</accession>
<dbReference type="SUPFAM" id="SSF46785">
    <property type="entry name" value="Winged helix' DNA-binding domain"/>
    <property type="match status" value="1"/>
</dbReference>
<dbReference type="Proteomes" id="UP000009227">
    <property type="component" value="Chromosome"/>
</dbReference>
<dbReference type="InterPro" id="IPR001077">
    <property type="entry name" value="COMT_C"/>
</dbReference>
<dbReference type="InterPro" id="IPR016461">
    <property type="entry name" value="COMT-like"/>
</dbReference>
<dbReference type="InterPro" id="IPR036390">
    <property type="entry name" value="WH_DNA-bd_sf"/>
</dbReference>
<dbReference type="RefSeq" id="WP_013799662.1">
    <property type="nucleotide sequence ID" value="NC_015562.1"/>
</dbReference>
<dbReference type="GeneID" id="10644407"/>
<dbReference type="SUPFAM" id="SSF53335">
    <property type="entry name" value="S-adenosyl-L-methionine-dependent methyltransferases"/>
    <property type="match status" value="1"/>
</dbReference>
<dbReference type="Pfam" id="PF08100">
    <property type="entry name" value="Dimerisation"/>
    <property type="match status" value="1"/>
</dbReference>
<dbReference type="PROSITE" id="PS51683">
    <property type="entry name" value="SAM_OMT_II"/>
    <property type="match status" value="1"/>
</dbReference>
<dbReference type="HOGENOM" id="CLU_005533_4_3_2"/>
<protein>
    <recommendedName>
        <fullName evidence="8">O-methyltransferase family 2</fullName>
    </recommendedName>
</protein>
<dbReference type="STRING" id="880724.Metig_1534"/>
<organism evidence="7">
    <name type="scientific">Methanotorris igneus (strain DSM 5666 / JCM 11834 / Kol 5)</name>
    <dbReference type="NCBI Taxonomy" id="880724"/>
    <lineage>
        <taxon>Archaea</taxon>
        <taxon>Methanobacteriati</taxon>
        <taxon>Methanobacteriota</taxon>
        <taxon>Methanomada group</taxon>
        <taxon>Methanococci</taxon>
        <taxon>Methanococcales</taxon>
        <taxon>Methanocaldococcaceae</taxon>
        <taxon>Methanotorris</taxon>
    </lineage>
</organism>
<dbReference type="Gene3D" id="3.40.50.150">
    <property type="entry name" value="Vaccinia Virus protein VP39"/>
    <property type="match status" value="1"/>
</dbReference>
<feature type="domain" description="O-methyltransferase C-terminal" evidence="4">
    <location>
        <begin position="151"/>
        <end position="261"/>
    </location>
</feature>
<gene>
    <name evidence="6" type="ordered locus">Metig_1534</name>
</gene>
<dbReference type="PANTHER" id="PTHR11746">
    <property type="entry name" value="O-METHYLTRANSFERASE"/>
    <property type="match status" value="1"/>
</dbReference>
<sequence length="348" mass="41014">MLKFPEENPKELLKLFEEVYSNARIFYLLKTALDLNIFDYLDEFKSAEELARGLKTDPFLTEYILKILHKLGILEFKDNKYRNRGLANIYLRRDSEFNIITPLNYYFENIKNWENLKLILENKLKNKNESLGKMFSKVIKRMADECKCWELKKVLDYVSKYDEFKNAKKLLDLAGGHGLYAIGFSMLNENLKCYVFDLPEVIEETKKFIEKYNAKNVFTIAGDFYGDDIGSGYDIIFTSYNPGGKNPKIAKKVYDSLNKGGLFINKQFFLEVEENIMDYLNNMEWNFFRPKGLKKNKLRYTFEGDLKFSEYISYLKSIGFEILDIVDMSKLLDNEYYSSTKMIVAKKI</sequence>
<dbReference type="GO" id="GO:0008171">
    <property type="term" value="F:O-methyltransferase activity"/>
    <property type="evidence" value="ECO:0007669"/>
    <property type="project" value="InterPro"/>
</dbReference>
<dbReference type="InterPro" id="IPR029063">
    <property type="entry name" value="SAM-dependent_MTases_sf"/>
</dbReference>
<dbReference type="AlphaFoldDB" id="F6BAY1"/>
<dbReference type="InterPro" id="IPR012967">
    <property type="entry name" value="COMT_dimerisation"/>
</dbReference>
<evidence type="ECO:0000259" key="4">
    <source>
        <dbReference type="Pfam" id="PF00891"/>
    </source>
</evidence>
<dbReference type="InterPro" id="IPR036388">
    <property type="entry name" value="WH-like_DNA-bd_sf"/>
</dbReference>
<keyword evidence="1" id="KW-0489">Methyltransferase</keyword>
<evidence type="ECO:0008006" key="8">
    <source>
        <dbReference type="Google" id="ProtNLM"/>
    </source>
</evidence>
<evidence type="ECO:0000313" key="7">
    <source>
        <dbReference type="Proteomes" id="UP000009227"/>
    </source>
</evidence>
<dbReference type="GO" id="GO:0046983">
    <property type="term" value="F:protein dimerization activity"/>
    <property type="evidence" value="ECO:0007669"/>
    <property type="project" value="InterPro"/>
</dbReference>
<feature type="domain" description="O-methyltransferase dimerisation" evidence="5">
    <location>
        <begin position="27"/>
        <end position="92"/>
    </location>
</feature>
<dbReference type="EMBL" id="CP002737">
    <property type="protein sequence ID" value="AEF97068.1"/>
    <property type="molecule type" value="Genomic_DNA"/>
</dbReference>
<evidence type="ECO:0000256" key="3">
    <source>
        <dbReference type="ARBA" id="ARBA00022691"/>
    </source>
</evidence>
<evidence type="ECO:0000256" key="1">
    <source>
        <dbReference type="ARBA" id="ARBA00022603"/>
    </source>
</evidence>
<dbReference type="Gene3D" id="1.10.10.10">
    <property type="entry name" value="Winged helix-like DNA-binding domain superfamily/Winged helix DNA-binding domain"/>
    <property type="match status" value="1"/>
</dbReference>
<keyword evidence="7" id="KW-1185">Reference proteome</keyword>
<dbReference type="Pfam" id="PF00891">
    <property type="entry name" value="Methyltransf_2"/>
    <property type="match status" value="1"/>
</dbReference>
<evidence type="ECO:0000259" key="5">
    <source>
        <dbReference type="Pfam" id="PF08100"/>
    </source>
</evidence>
<dbReference type="GO" id="GO:0032259">
    <property type="term" value="P:methylation"/>
    <property type="evidence" value="ECO:0007669"/>
    <property type="project" value="UniProtKB-KW"/>
</dbReference>
<evidence type="ECO:0000256" key="2">
    <source>
        <dbReference type="ARBA" id="ARBA00022679"/>
    </source>
</evidence>
<dbReference type="KEGG" id="mig:Metig_1534"/>
<name>F6BAY1_METIK</name>
<evidence type="ECO:0000313" key="6">
    <source>
        <dbReference type="EMBL" id="AEF97068.1"/>
    </source>
</evidence>
<keyword evidence="2" id="KW-0808">Transferase</keyword>
<keyword evidence="3" id="KW-0949">S-adenosyl-L-methionine</keyword>
<proteinExistence type="predicted"/>